<organism evidence="1 2">
    <name type="scientific">Priestia veravalensis</name>
    <dbReference type="NCBI Taxonomy" id="1414648"/>
    <lineage>
        <taxon>Bacteria</taxon>
        <taxon>Bacillati</taxon>
        <taxon>Bacillota</taxon>
        <taxon>Bacilli</taxon>
        <taxon>Bacillales</taxon>
        <taxon>Bacillaceae</taxon>
        <taxon>Priestia</taxon>
    </lineage>
</organism>
<name>A0A0V8JPW4_9BACI</name>
<evidence type="ECO:0008006" key="3">
    <source>
        <dbReference type="Google" id="ProtNLM"/>
    </source>
</evidence>
<proteinExistence type="predicted"/>
<dbReference type="Proteomes" id="UP000053681">
    <property type="component" value="Unassembled WGS sequence"/>
</dbReference>
<evidence type="ECO:0000313" key="2">
    <source>
        <dbReference type="Proteomes" id="UP000053681"/>
    </source>
</evidence>
<keyword evidence="2" id="KW-1185">Reference proteome</keyword>
<sequence length="125" mass="14692">MLYQLYDALLTSPLIQQKVENRIKFYEYPPTDNMEGVYIVIDPLATPRPGDYADNKPMTDEYFYQIEVWSQSLEDTQRVAKEVRIIMTEVVGFSPYGDGIDEYEPETAIFRDARRYIGKEYIVEI</sequence>
<dbReference type="AlphaFoldDB" id="A0A0V8JPW4"/>
<gene>
    <name evidence="1" type="ORF">AS180_05255</name>
</gene>
<comment type="caution">
    <text evidence="1">The sequence shown here is derived from an EMBL/GenBank/DDBJ whole genome shotgun (WGS) entry which is preliminary data.</text>
</comment>
<dbReference type="EMBL" id="LNQP01000013">
    <property type="protein sequence ID" value="KSU88909.1"/>
    <property type="molecule type" value="Genomic_DNA"/>
</dbReference>
<dbReference type="RefSeq" id="WP_061785163.1">
    <property type="nucleotide sequence ID" value="NZ_KQ758633.1"/>
</dbReference>
<reference evidence="1 2" key="1">
    <citation type="submission" date="2015-11" db="EMBL/GenBank/DDBJ databases">
        <title>Bacillus caseinolyticus sp nov.</title>
        <authorList>
            <person name="Dastager S.G."/>
            <person name="Mawlankar R."/>
        </authorList>
    </citation>
    <scope>NUCLEOTIDE SEQUENCE [LARGE SCALE GENOMIC DNA]</scope>
    <source>
        <strain evidence="1 2">SGD-V-76</strain>
    </source>
</reference>
<protein>
    <recommendedName>
        <fullName evidence="3">DUF3168 domain-containing protein</fullName>
    </recommendedName>
</protein>
<evidence type="ECO:0000313" key="1">
    <source>
        <dbReference type="EMBL" id="KSU88909.1"/>
    </source>
</evidence>
<accession>A0A0V8JPW4</accession>